<evidence type="ECO:0000256" key="9">
    <source>
        <dbReference type="SAM" id="MobiDB-lite"/>
    </source>
</evidence>
<evidence type="ECO:0000313" key="12">
    <source>
        <dbReference type="EnsemblMetazoa" id="Aqu2.1.24559_001"/>
    </source>
</evidence>
<evidence type="ECO:0000256" key="5">
    <source>
        <dbReference type="ARBA" id="ARBA00022989"/>
    </source>
</evidence>
<keyword evidence="5 10" id="KW-1133">Transmembrane helix</keyword>
<feature type="transmembrane region" description="Helical" evidence="10">
    <location>
        <begin position="281"/>
        <end position="301"/>
    </location>
</feature>
<dbReference type="GO" id="GO:0031201">
    <property type="term" value="C:SNARE complex"/>
    <property type="evidence" value="ECO:0007669"/>
    <property type="project" value="TreeGrafter"/>
</dbReference>
<dbReference type="Gene3D" id="1.20.58.70">
    <property type="match status" value="1"/>
</dbReference>
<dbReference type="PANTHER" id="PTHR19957:SF3">
    <property type="entry name" value="SYNTAXIN-5"/>
    <property type="match status" value="1"/>
</dbReference>
<name>A0A1X7UAQ2_AMPQE</name>
<dbReference type="GO" id="GO:0006906">
    <property type="term" value="P:vesicle fusion"/>
    <property type="evidence" value="ECO:0007669"/>
    <property type="project" value="TreeGrafter"/>
</dbReference>
<evidence type="ECO:0000313" key="13">
    <source>
        <dbReference type="Proteomes" id="UP000007879"/>
    </source>
</evidence>
<keyword evidence="4 10" id="KW-0812">Transmembrane</keyword>
<evidence type="ECO:0000256" key="10">
    <source>
        <dbReference type="SAM" id="Phobius"/>
    </source>
</evidence>
<feature type="coiled-coil region" evidence="8">
    <location>
        <begin position="44"/>
        <end position="102"/>
    </location>
</feature>
<dbReference type="GO" id="GO:0006888">
    <property type="term" value="P:endoplasmic reticulum to Golgi vesicle-mediated transport"/>
    <property type="evidence" value="ECO:0007669"/>
    <property type="project" value="TreeGrafter"/>
</dbReference>
<dbReference type="Proteomes" id="UP000007879">
    <property type="component" value="Unassembled WGS sequence"/>
</dbReference>
<evidence type="ECO:0000256" key="4">
    <source>
        <dbReference type="ARBA" id="ARBA00022692"/>
    </source>
</evidence>
<dbReference type="InterPro" id="IPR010989">
    <property type="entry name" value="SNARE"/>
</dbReference>
<dbReference type="OrthoDB" id="421009at2759"/>
<evidence type="ECO:0000256" key="7">
    <source>
        <dbReference type="ARBA" id="ARBA00023136"/>
    </source>
</evidence>
<keyword evidence="13" id="KW-1185">Reference proteome</keyword>
<comment type="subcellular location">
    <subcellularLocation>
        <location evidence="1">Membrane</location>
        <topology evidence="1">Single-pass type IV membrane protein</topology>
    </subcellularLocation>
</comment>
<dbReference type="OMA" id="NTPSQQM"/>
<dbReference type="SMART" id="SM00397">
    <property type="entry name" value="t_SNARE"/>
    <property type="match status" value="1"/>
</dbReference>
<organism evidence="12">
    <name type="scientific">Amphimedon queenslandica</name>
    <name type="common">Sponge</name>
    <dbReference type="NCBI Taxonomy" id="400682"/>
    <lineage>
        <taxon>Eukaryota</taxon>
        <taxon>Metazoa</taxon>
        <taxon>Porifera</taxon>
        <taxon>Demospongiae</taxon>
        <taxon>Heteroscleromorpha</taxon>
        <taxon>Haplosclerida</taxon>
        <taxon>Niphatidae</taxon>
        <taxon>Amphimedon</taxon>
    </lineage>
</organism>
<dbReference type="GO" id="GO:0005484">
    <property type="term" value="F:SNAP receptor activity"/>
    <property type="evidence" value="ECO:0007669"/>
    <property type="project" value="TreeGrafter"/>
</dbReference>
<evidence type="ECO:0000256" key="8">
    <source>
        <dbReference type="SAM" id="Coils"/>
    </source>
</evidence>
<evidence type="ECO:0000259" key="11">
    <source>
        <dbReference type="PROSITE" id="PS50192"/>
    </source>
</evidence>
<comment type="similarity">
    <text evidence="2">Belongs to the syntaxin family.</text>
</comment>
<dbReference type="InParanoid" id="A0A1X7UAQ2"/>
<proteinExistence type="inferred from homology"/>
<evidence type="ECO:0000256" key="2">
    <source>
        <dbReference type="ARBA" id="ARBA00009063"/>
    </source>
</evidence>
<dbReference type="InterPro" id="IPR045242">
    <property type="entry name" value="Syntaxin"/>
</dbReference>
<dbReference type="InterPro" id="IPR000727">
    <property type="entry name" value="T_SNARE_dom"/>
</dbReference>
<sequence length="302" mass="33793">MSTGRDRTLEFANIVKSFQPINGVHKRLSSPPTHGKRSAFHAAAKEIGRELNRTVAKLEKLTELARGRSLFGDPALEIQDLTQSIKQDLSKLNSDIAALQQLSQTVNSRESKHVKSHSSAVVVSLQTRLADTSQNFKSVLEMRTENLKVQKQRREQFSSPLTSSLNNDSPLNPAMTNGSLLLGTDDRGRGEDVSIDMGSATQMQLLQEQDTYIQERADAMANIHSTIVELGQIFRQLATMVKEQEEQVVRIDTNVSEAEINIEAGYGELLKYFRGVTSNRWLMVKIFAVIIVFFIIFVVFLT</sequence>
<keyword evidence="3" id="KW-0813">Transport</keyword>
<dbReference type="Pfam" id="PF05739">
    <property type="entry name" value="SNARE"/>
    <property type="match status" value="1"/>
</dbReference>
<evidence type="ECO:0000256" key="6">
    <source>
        <dbReference type="ARBA" id="ARBA00023054"/>
    </source>
</evidence>
<dbReference type="CDD" id="cd15844">
    <property type="entry name" value="SNARE_syntaxin5"/>
    <property type="match status" value="1"/>
</dbReference>
<dbReference type="KEGG" id="aqu:100636964"/>
<dbReference type="SUPFAM" id="SSF47661">
    <property type="entry name" value="t-snare proteins"/>
    <property type="match status" value="1"/>
</dbReference>
<dbReference type="PANTHER" id="PTHR19957">
    <property type="entry name" value="SYNTAXIN"/>
    <property type="match status" value="1"/>
</dbReference>
<dbReference type="GO" id="GO:0000149">
    <property type="term" value="F:SNARE binding"/>
    <property type="evidence" value="ECO:0007669"/>
    <property type="project" value="TreeGrafter"/>
</dbReference>
<dbReference type="GO" id="GO:0048278">
    <property type="term" value="P:vesicle docking"/>
    <property type="evidence" value="ECO:0007669"/>
    <property type="project" value="TreeGrafter"/>
</dbReference>
<gene>
    <name evidence="12" type="primary">100636964</name>
</gene>
<dbReference type="GO" id="GO:0000139">
    <property type="term" value="C:Golgi membrane"/>
    <property type="evidence" value="ECO:0007669"/>
    <property type="project" value="TreeGrafter"/>
</dbReference>
<feature type="domain" description="T-SNARE coiled-coil homology" evidence="11">
    <location>
        <begin position="210"/>
        <end position="272"/>
    </location>
</feature>
<dbReference type="AlphaFoldDB" id="A0A1X7UAQ2"/>
<dbReference type="EnsemblMetazoa" id="Aqu2.1.24559_001">
    <property type="protein sequence ID" value="Aqu2.1.24559_001"/>
    <property type="gene ID" value="Aqu2.1.24559"/>
</dbReference>
<evidence type="ECO:0000256" key="1">
    <source>
        <dbReference type="ARBA" id="ARBA00004211"/>
    </source>
</evidence>
<accession>A0A1X7UAQ2</accession>
<dbReference type="GO" id="GO:0006886">
    <property type="term" value="P:intracellular protein transport"/>
    <property type="evidence" value="ECO:0007669"/>
    <property type="project" value="TreeGrafter"/>
</dbReference>
<dbReference type="eggNOG" id="KOG0812">
    <property type="taxonomic scope" value="Eukaryota"/>
</dbReference>
<keyword evidence="6 8" id="KW-0175">Coiled coil</keyword>
<feature type="compositionally biased region" description="Polar residues" evidence="9">
    <location>
        <begin position="157"/>
        <end position="179"/>
    </location>
</feature>
<reference evidence="12" key="2">
    <citation type="submission" date="2017-05" db="UniProtKB">
        <authorList>
            <consortium name="EnsemblMetazoa"/>
        </authorList>
    </citation>
    <scope>IDENTIFICATION</scope>
</reference>
<feature type="region of interest" description="Disordered" evidence="9">
    <location>
        <begin position="150"/>
        <end position="187"/>
    </location>
</feature>
<reference evidence="13" key="1">
    <citation type="journal article" date="2010" name="Nature">
        <title>The Amphimedon queenslandica genome and the evolution of animal complexity.</title>
        <authorList>
            <person name="Srivastava M."/>
            <person name="Simakov O."/>
            <person name="Chapman J."/>
            <person name="Fahey B."/>
            <person name="Gauthier M.E."/>
            <person name="Mitros T."/>
            <person name="Richards G.S."/>
            <person name="Conaco C."/>
            <person name="Dacre M."/>
            <person name="Hellsten U."/>
            <person name="Larroux C."/>
            <person name="Putnam N.H."/>
            <person name="Stanke M."/>
            <person name="Adamska M."/>
            <person name="Darling A."/>
            <person name="Degnan S.M."/>
            <person name="Oakley T.H."/>
            <person name="Plachetzki D.C."/>
            <person name="Zhai Y."/>
            <person name="Adamski M."/>
            <person name="Calcino A."/>
            <person name="Cummins S.F."/>
            <person name="Goodstein D.M."/>
            <person name="Harris C."/>
            <person name="Jackson D.J."/>
            <person name="Leys S.P."/>
            <person name="Shu S."/>
            <person name="Woodcroft B.J."/>
            <person name="Vervoort M."/>
            <person name="Kosik K.S."/>
            <person name="Manning G."/>
            <person name="Degnan B.M."/>
            <person name="Rokhsar D.S."/>
        </authorList>
    </citation>
    <scope>NUCLEOTIDE SEQUENCE [LARGE SCALE GENOMIC DNA]</scope>
</reference>
<dbReference type="EnsemblMetazoa" id="XM_011407389.2">
    <property type="protein sequence ID" value="XP_011405691.1"/>
    <property type="gene ID" value="LOC100636964"/>
</dbReference>
<protein>
    <recommendedName>
        <fullName evidence="11">t-SNARE coiled-coil homology domain-containing protein</fullName>
    </recommendedName>
</protein>
<evidence type="ECO:0000256" key="3">
    <source>
        <dbReference type="ARBA" id="ARBA00022448"/>
    </source>
</evidence>
<dbReference type="PROSITE" id="PS50192">
    <property type="entry name" value="T_SNARE"/>
    <property type="match status" value="1"/>
</dbReference>
<keyword evidence="7 10" id="KW-0472">Membrane</keyword>
<dbReference type="STRING" id="400682.A0A1X7UAQ2"/>